<dbReference type="InterPro" id="IPR036264">
    <property type="entry name" value="Bact_exopeptidase_dim_dom"/>
</dbReference>
<accession>A0A1N7CKX1</accession>
<proteinExistence type="predicted"/>
<dbReference type="Gene3D" id="3.30.70.360">
    <property type="match status" value="1"/>
</dbReference>
<organism evidence="3 4">
    <name type="scientific">Haladaptatus litoreus</name>
    <dbReference type="NCBI Taxonomy" id="553468"/>
    <lineage>
        <taxon>Archaea</taxon>
        <taxon>Methanobacteriati</taxon>
        <taxon>Methanobacteriota</taxon>
        <taxon>Stenosarchaea group</taxon>
        <taxon>Halobacteria</taxon>
        <taxon>Halobacteriales</taxon>
        <taxon>Haladaptataceae</taxon>
        <taxon>Haladaptatus</taxon>
    </lineage>
</organism>
<feature type="binding site" evidence="1">
    <location>
        <position position="402"/>
    </location>
    <ligand>
        <name>Mn(2+)</name>
        <dbReference type="ChEBI" id="CHEBI:29035"/>
        <label>2</label>
    </ligand>
</feature>
<dbReference type="GO" id="GO:0046872">
    <property type="term" value="F:metal ion binding"/>
    <property type="evidence" value="ECO:0007669"/>
    <property type="project" value="UniProtKB-KW"/>
</dbReference>
<dbReference type="InterPro" id="IPR011650">
    <property type="entry name" value="Peptidase_M20_dimer"/>
</dbReference>
<dbReference type="EMBL" id="FTNO01000003">
    <property type="protein sequence ID" value="SIR64229.1"/>
    <property type="molecule type" value="Genomic_DNA"/>
</dbReference>
<dbReference type="Proteomes" id="UP000186914">
    <property type="component" value="Unassembled WGS sequence"/>
</dbReference>
<dbReference type="PANTHER" id="PTHR30575:SF3">
    <property type="entry name" value="PEPTIDASE M20 DIMERISATION DOMAIN-CONTAINING PROTEIN"/>
    <property type="match status" value="1"/>
</dbReference>
<dbReference type="AlphaFoldDB" id="A0A1N7CKX1"/>
<dbReference type="InterPro" id="IPR002933">
    <property type="entry name" value="Peptidase_M20"/>
</dbReference>
<feature type="binding site" evidence="1">
    <location>
        <position position="148"/>
    </location>
    <ligand>
        <name>Mn(2+)</name>
        <dbReference type="ChEBI" id="CHEBI:29035"/>
        <label>2</label>
    </ligand>
</feature>
<keyword evidence="1" id="KW-0464">Manganese</keyword>
<name>A0A1N7CKX1_9EURY</name>
<evidence type="ECO:0000313" key="4">
    <source>
        <dbReference type="Proteomes" id="UP000186914"/>
    </source>
</evidence>
<feature type="binding site" evidence="1">
    <location>
        <position position="206"/>
    </location>
    <ligand>
        <name>Mn(2+)</name>
        <dbReference type="ChEBI" id="CHEBI:29035"/>
        <label>2</label>
    </ligand>
</feature>
<dbReference type="GO" id="GO:0046657">
    <property type="term" value="P:folic acid catabolic process"/>
    <property type="evidence" value="ECO:0007669"/>
    <property type="project" value="TreeGrafter"/>
</dbReference>
<feature type="binding site" evidence="1">
    <location>
        <position position="150"/>
    </location>
    <ligand>
        <name>Mn(2+)</name>
        <dbReference type="ChEBI" id="CHEBI:29035"/>
        <label>2</label>
    </ligand>
</feature>
<dbReference type="Gene3D" id="3.40.630.10">
    <property type="entry name" value="Zn peptidases"/>
    <property type="match status" value="2"/>
</dbReference>
<keyword evidence="1" id="KW-0479">Metal-binding</keyword>
<sequence length="430" mass="46113">MIENEDSVWDGTASLVEIRRNIHAHPEAGWKEFRTTALVATELGRLGFTLHLGDEALAVEERLGVPDDDEIAAARARACNEGAPEEVLEKMGNSTGLVAERTYGDGTGPVVGIRVDMDALEIVEARDDSHAPMRDGFVSRHSTEMHACGHDGHTAIGIGIARKIGESAFDGTLKLFFQPAEEGGRGAIPTSKSGHVDDVDYFAALHLGLGNETGTVIAGYDRPLCNCKFLVRFTGQSAHAGNAPQEGSNALQAATTAIQNLYAIPRHSDGASRVNVGKVSSPNGQNVISDHAELIIEVRGKTTDINEYMMEKSRHIVAHSAAMHDVEYDIETYGKTTTFEADDEMITAVSDSAATVEGVTNVSKRERFGASEDASFLIQRVQDHGGKATYIGIGSDHPSGHHTPSFDIDETSLRIAVDVLLKTIATVDSR</sequence>
<dbReference type="PIRSF" id="PIRSF005962">
    <property type="entry name" value="Pept_M20D_amidohydro"/>
    <property type="match status" value="1"/>
</dbReference>
<dbReference type="GO" id="GO:0016805">
    <property type="term" value="F:dipeptidase activity"/>
    <property type="evidence" value="ECO:0007669"/>
    <property type="project" value="TreeGrafter"/>
</dbReference>
<dbReference type="InterPro" id="IPR052030">
    <property type="entry name" value="Peptidase_M20/M20A_hydrolases"/>
</dbReference>
<dbReference type="Pfam" id="PF01546">
    <property type="entry name" value="Peptidase_M20"/>
    <property type="match status" value="1"/>
</dbReference>
<gene>
    <name evidence="3" type="ORF">SAMN05421858_3077</name>
</gene>
<dbReference type="OrthoDB" id="247417at2157"/>
<evidence type="ECO:0000313" key="3">
    <source>
        <dbReference type="EMBL" id="SIR64229.1"/>
    </source>
</evidence>
<dbReference type="GO" id="GO:0005737">
    <property type="term" value="C:cytoplasm"/>
    <property type="evidence" value="ECO:0007669"/>
    <property type="project" value="TreeGrafter"/>
</dbReference>
<evidence type="ECO:0000259" key="2">
    <source>
        <dbReference type="Pfam" id="PF07687"/>
    </source>
</evidence>
<dbReference type="PANTHER" id="PTHR30575">
    <property type="entry name" value="PEPTIDASE M20"/>
    <property type="match status" value="1"/>
</dbReference>
<feature type="domain" description="Peptidase M20 dimerisation" evidence="2">
    <location>
        <begin position="229"/>
        <end position="318"/>
    </location>
</feature>
<comment type="cofactor">
    <cofactor evidence="1">
        <name>Mn(2+)</name>
        <dbReference type="ChEBI" id="CHEBI:29035"/>
    </cofactor>
    <text evidence="1">The Mn(2+) ion enhances activity.</text>
</comment>
<protein>
    <submittedName>
        <fullName evidence="3">Aminobenzoyl-glutamate utilization protein A</fullName>
    </submittedName>
</protein>
<dbReference type="SUPFAM" id="SSF55031">
    <property type="entry name" value="Bacterial exopeptidase dimerisation domain"/>
    <property type="match status" value="1"/>
</dbReference>
<dbReference type="InterPro" id="IPR017439">
    <property type="entry name" value="Amidohydrolase"/>
</dbReference>
<dbReference type="GO" id="GO:0071713">
    <property type="term" value="F:para-aminobenzoyl-glutamate hydrolase activity"/>
    <property type="evidence" value="ECO:0007669"/>
    <property type="project" value="TreeGrafter"/>
</dbReference>
<reference evidence="4" key="1">
    <citation type="submission" date="2017-01" db="EMBL/GenBank/DDBJ databases">
        <authorList>
            <person name="Varghese N."/>
            <person name="Submissions S."/>
        </authorList>
    </citation>
    <scope>NUCLEOTIDE SEQUENCE [LARGE SCALE GENOMIC DNA]</scope>
    <source>
        <strain evidence="4">CGMCC 1.7737</strain>
    </source>
</reference>
<dbReference type="NCBIfam" id="TIGR01891">
    <property type="entry name" value="amidohydrolases"/>
    <property type="match status" value="1"/>
</dbReference>
<keyword evidence="4" id="KW-1185">Reference proteome</keyword>
<evidence type="ECO:0000256" key="1">
    <source>
        <dbReference type="PIRSR" id="PIRSR005962-1"/>
    </source>
</evidence>
<dbReference type="RefSeq" id="WP_076431046.1">
    <property type="nucleotide sequence ID" value="NZ_FTNO01000003.1"/>
</dbReference>
<dbReference type="Pfam" id="PF07687">
    <property type="entry name" value="M20_dimer"/>
    <property type="match status" value="1"/>
</dbReference>
<feature type="binding site" evidence="1">
    <location>
        <position position="182"/>
    </location>
    <ligand>
        <name>Mn(2+)</name>
        <dbReference type="ChEBI" id="CHEBI:29035"/>
        <label>2</label>
    </ligand>
</feature>
<dbReference type="SUPFAM" id="SSF53187">
    <property type="entry name" value="Zn-dependent exopeptidases"/>
    <property type="match status" value="1"/>
</dbReference>